<dbReference type="PANTHER" id="PTHR43584">
    <property type="entry name" value="NUCLEOTIDYL TRANSFERASE"/>
    <property type="match status" value="1"/>
</dbReference>
<keyword evidence="5" id="KW-1185">Reference proteome</keyword>
<dbReference type="Gene3D" id="3.90.550.10">
    <property type="entry name" value="Spore Coat Polysaccharide Biosynthesis Protein SpsA, Chain A"/>
    <property type="match status" value="1"/>
</dbReference>
<organism evidence="4 5">
    <name type="scientific">Parvibaculum lavamentivorans (strain DS-1 / DSM 13023 / NCIMB 13966)</name>
    <dbReference type="NCBI Taxonomy" id="402881"/>
    <lineage>
        <taxon>Bacteria</taxon>
        <taxon>Pseudomonadati</taxon>
        <taxon>Pseudomonadota</taxon>
        <taxon>Alphaproteobacteria</taxon>
        <taxon>Hyphomicrobiales</taxon>
        <taxon>Parvibaculaceae</taxon>
        <taxon>Parvibaculum</taxon>
    </lineage>
</organism>
<feature type="domain" description="Nucleotidyl transferase" evidence="3">
    <location>
        <begin position="5"/>
        <end position="130"/>
    </location>
</feature>
<evidence type="ECO:0000256" key="2">
    <source>
        <dbReference type="ARBA" id="ARBA00022695"/>
    </source>
</evidence>
<dbReference type="EMBL" id="CP000774">
    <property type="protein sequence ID" value="ABS61759.1"/>
    <property type="molecule type" value="Genomic_DNA"/>
</dbReference>
<dbReference type="CDD" id="cd06422">
    <property type="entry name" value="NTP_transferase_like_1"/>
    <property type="match status" value="1"/>
</dbReference>
<evidence type="ECO:0000259" key="3">
    <source>
        <dbReference type="Pfam" id="PF00483"/>
    </source>
</evidence>
<dbReference type="OrthoDB" id="9788272at2"/>
<name>A7HPC6_PARL1</name>
<evidence type="ECO:0000313" key="4">
    <source>
        <dbReference type="EMBL" id="ABS61759.1"/>
    </source>
</evidence>
<dbReference type="Proteomes" id="UP000006377">
    <property type="component" value="Chromosome"/>
</dbReference>
<reference evidence="4 5" key="1">
    <citation type="journal article" date="2011" name="Stand. Genomic Sci.">
        <title>Complete genome sequence of Parvibaculum lavamentivorans type strain (DS-1(T)).</title>
        <authorList>
            <person name="Schleheck D."/>
            <person name="Weiss M."/>
            <person name="Pitluck S."/>
            <person name="Bruce D."/>
            <person name="Land M.L."/>
            <person name="Han S."/>
            <person name="Saunders E."/>
            <person name="Tapia R."/>
            <person name="Detter C."/>
            <person name="Brettin T."/>
            <person name="Han J."/>
            <person name="Woyke T."/>
            <person name="Goodwin L."/>
            <person name="Pennacchio L."/>
            <person name="Nolan M."/>
            <person name="Cook A.M."/>
            <person name="Kjelleberg S."/>
            <person name="Thomas T."/>
        </authorList>
    </citation>
    <scope>NUCLEOTIDE SEQUENCE [LARGE SCALE GENOMIC DNA]</scope>
    <source>
        <strain evidence="5">DS-1 / DSM 13023 / NCIMB 13966</strain>
    </source>
</reference>
<dbReference type="RefSeq" id="WP_011995050.1">
    <property type="nucleotide sequence ID" value="NC_009719.1"/>
</dbReference>
<proteinExistence type="predicted"/>
<dbReference type="SUPFAM" id="SSF53448">
    <property type="entry name" value="Nucleotide-diphospho-sugar transferases"/>
    <property type="match status" value="1"/>
</dbReference>
<accession>A7HPC6</accession>
<dbReference type="InterPro" id="IPR029044">
    <property type="entry name" value="Nucleotide-diphossugar_trans"/>
</dbReference>
<dbReference type="InterPro" id="IPR005835">
    <property type="entry name" value="NTP_transferase_dom"/>
</dbReference>
<gene>
    <name evidence="4" type="ordered locus">Plav_0136</name>
</gene>
<dbReference type="PANTHER" id="PTHR43584:SF8">
    <property type="entry name" value="N-ACETYLMURAMATE ALPHA-1-PHOSPHATE URIDYLYLTRANSFERASE"/>
    <property type="match status" value="1"/>
</dbReference>
<dbReference type="InterPro" id="IPR050065">
    <property type="entry name" value="GlmU-like"/>
</dbReference>
<keyword evidence="1 4" id="KW-0808">Transferase</keyword>
<keyword evidence="2" id="KW-0548">Nucleotidyltransferase</keyword>
<evidence type="ECO:0000313" key="5">
    <source>
        <dbReference type="Proteomes" id="UP000006377"/>
    </source>
</evidence>
<dbReference type="Pfam" id="PF00483">
    <property type="entry name" value="NTP_transferase"/>
    <property type="match status" value="1"/>
</dbReference>
<dbReference type="eggNOG" id="COG1208">
    <property type="taxonomic scope" value="Bacteria"/>
</dbReference>
<dbReference type="AlphaFoldDB" id="A7HPC6"/>
<dbReference type="KEGG" id="pla:Plav_0136"/>
<dbReference type="STRING" id="402881.Plav_0136"/>
<protein>
    <submittedName>
        <fullName evidence="4">Nucleotidyl transferase</fullName>
    </submittedName>
</protein>
<evidence type="ECO:0000256" key="1">
    <source>
        <dbReference type="ARBA" id="ARBA00022679"/>
    </source>
</evidence>
<sequence length="236" mass="25745">MKITKAMVMAAGKGTRMRPLTDTMPKPMVPFAGKPLIDHVLDRLEEAGIEEAIVNVHHFADMLEAHVTRRKSPRIVISDERARLLDTGGGAKKALSLLGDEPVITFNSDSVWTEGFGSNLRELIAAFDPGRMDALLMIADAARTIGYVGRGDFTMDPFGALARREPSTTAPFMFAGVQIIKPALFAEGPDGPFSTNLIWDRLIEKGTLFGHRMGGVWMHVGAPDDLAEAEAFLRDL</sequence>
<dbReference type="GO" id="GO:0016779">
    <property type="term" value="F:nucleotidyltransferase activity"/>
    <property type="evidence" value="ECO:0007669"/>
    <property type="project" value="UniProtKB-KW"/>
</dbReference>
<dbReference type="HOGENOM" id="CLU_029499_2_1_5"/>